<dbReference type="InterPro" id="IPR036465">
    <property type="entry name" value="vWFA_dom_sf"/>
</dbReference>
<organism evidence="2 3">
    <name type="scientific">Phytophthora palmivora</name>
    <dbReference type="NCBI Taxonomy" id="4796"/>
    <lineage>
        <taxon>Eukaryota</taxon>
        <taxon>Sar</taxon>
        <taxon>Stramenopiles</taxon>
        <taxon>Oomycota</taxon>
        <taxon>Peronosporomycetes</taxon>
        <taxon>Peronosporales</taxon>
        <taxon>Peronosporaceae</taxon>
        <taxon>Phytophthora</taxon>
    </lineage>
</organism>
<dbReference type="GO" id="GO:0016567">
    <property type="term" value="P:protein ubiquitination"/>
    <property type="evidence" value="ECO:0007669"/>
    <property type="project" value="TreeGrafter"/>
</dbReference>
<gene>
    <name evidence="2" type="ORF">PHPALM_8892</name>
</gene>
<dbReference type="Pfam" id="PF07002">
    <property type="entry name" value="Copine"/>
    <property type="match status" value="1"/>
</dbReference>
<dbReference type="AlphaFoldDB" id="A0A2P4Y8Q1"/>
<reference evidence="2 3" key="1">
    <citation type="journal article" date="2017" name="Genome Biol. Evol.">
        <title>Phytophthora megakarya and P. palmivora, closely related causal agents of cacao black pod rot, underwent increases in genome sizes and gene numbers by different mechanisms.</title>
        <authorList>
            <person name="Ali S.S."/>
            <person name="Shao J."/>
            <person name="Lary D.J."/>
            <person name="Kronmiller B."/>
            <person name="Shen D."/>
            <person name="Strem M.D."/>
            <person name="Amoako-Attah I."/>
            <person name="Akrofi A.Y."/>
            <person name="Begoude B.A."/>
            <person name="Ten Hoopen G.M."/>
            <person name="Coulibaly K."/>
            <person name="Kebe B.I."/>
            <person name="Melnick R.L."/>
            <person name="Guiltinan M.J."/>
            <person name="Tyler B.M."/>
            <person name="Meinhardt L.W."/>
            <person name="Bailey B.A."/>
        </authorList>
    </citation>
    <scope>NUCLEOTIDE SEQUENCE [LARGE SCALE GENOMIC DNA]</scope>
    <source>
        <strain evidence="3">sbr112.9</strain>
    </source>
</reference>
<accession>A0A2P4Y8Q1</accession>
<dbReference type="GO" id="GO:0004842">
    <property type="term" value="F:ubiquitin-protein transferase activity"/>
    <property type="evidence" value="ECO:0007669"/>
    <property type="project" value="TreeGrafter"/>
</dbReference>
<evidence type="ECO:0000313" key="3">
    <source>
        <dbReference type="Proteomes" id="UP000237271"/>
    </source>
</evidence>
<protein>
    <submittedName>
        <fullName evidence="2">Copine-like protein</fullName>
    </submittedName>
</protein>
<feature type="domain" description="VWFA" evidence="1">
    <location>
        <begin position="34"/>
        <end position="277"/>
    </location>
</feature>
<comment type="caution">
    <text evidence="2">The sequence shown here is derived from an EMBL/GenBank/DDBJ whole genome shotgun (WGS) entry which is preliminary data.</text>
</comment>
<dbReference type="GO" id="GO:0005634">
    <property type="term" value="C:nucleus"/>
    <property type="evidence" value="ECO:0007669"/>
    <property type="project" value="TreeGrafter"/>
</dbReference>
<dbReference type="SMART" id="SM00327">
    <property type="entry name" value="VWA"/>
    <property type="match status" value="1"/>
</dbReference>
<dbReference type="InterPro" id="IPR052079">
    <property type="entry name" value="E3_ligase/Copine_domain"/>
</dbReference>
<dbReference type="PANTHER" id="PTHR45751">
    <property type="entry name" value="COPINE FAMILY PROTEIN 1"/>
    <property type="match status" value="1"/>
</dbReference>
<evidence type="ECO:0000313" key="2">
    <source>
        <dbReference type="EMBL" id="POM74191.1"/>
    </source>
</evidence>
<dbReference type="PANTHER" id="PTHR45751:SF11">
    <property type="entry name" value="COPINE FAMILY PROTEIN 2"/>
    <property type="match status" value="1"/>
</dbReference>
<sequence>MGCASSSEAFQPIPDSYTSVEEVQKALRQVGLQSSDLIIAVDFTESNLVKGAQTFEGRSLHFVDKTGRVSNPYQTVISAITRVFELFDDDDSIPAFGYGGYPERPLEERYFPFMEDRGRVSNPYQTVISAITRVFELFDDDDSIPAFGYGGYPERPLEERYFPFMEDRGCELDEVLQRYFAIASSIELNASASFVPVIHEAIKMVKKSRRYHILIIISNGQIDDPAMTRKAIVEASEYPISIILVGVGDGPWTMMREFDDQLPERRFDNFQFVNYNTIPRGNLNNPDGGFAMQALMEIPEQFTKIRELGLIKL</sequence>
<proteinExistence type="predicted"/>
<dbReference type="SUPFAM" id="SSF53300">
    <property type="entry name" value="vWA-like"/>
    <property type="match status" value="1"/>
</dbReference>
<dbReference type="InterPro" id="IPR010734">
    <property type="entry name" value="Copine_C"/>
</dbReference>
<dbReference type="EMBL" id="NCKW01004916">
    <property type="protein sequence ID" value="POM74191.1"/>
    <property type="molecule type" value="Genomic_DNA"/>
</dbReference>
<dbReference type="InterPro" id="IPR002035">
    <property type="entry name" value="VWF_A"/>
</dbReference>
<name>A0A2P4Y8Q1_9STRA</name>
<dbReference type="Proteomes" id="UP000237271">
    <property type="component" value="Unassembled WGS sequence"/>
</dbReference>
<keyword evidence="3" id="KW-1185">Reference proteome</keyword>
<evidence type="ECO:0000259" key="1">
    <source>
        <dbReference type="SMART" id="SM00327"/>
    </source>
</evidence>
<dbReference type="OrthoDB" id="5855668at2759"/>